<dbReference type="Pfam" id="PF07433">
    <property type="entry name" value="DUF1513"/>
    <property type="match status" value="1"/>
</dbReference>
<dbReference type="SUPFAM" id="SSF69322">
    <property type="entry name" value="Tricorn protease domain 2"/>
    <property type="match status" value="1"/>
</dbReference>
<protein>
    <submittedName>
        <fullName evidence="1">DUF1513 domain-containing protein</fullName>
    </submittedName>
</protein>
<sequence length="370" mass="38794">MLIDRRQLLGVMLTGFMAGGAGADVPRGRLFVSCRRDAADNASVACFDRDGREVFATSLPARGHDVTRRPRAAEIVAFARRPGNWFAVLGSADGSLRQVVEAAEGRHFYGHGAFSADGRLLHATENLIATGEGLIGIYDASDGYRRIGEMPSGGIGPHDLALLPGGRGLIIANGGLRTHPDTGRETLNPEDMKPNLALLDLRHGEVTARHELAAELRRLSIRHLAVRGDGVVAFGGQYQGAAEDAPPLIGLLRPGGTPAMLAVEGDALFAMNNYIGSVAFDDDGGSLIATSPEGGAALIWDMAGDRLAASLRLPDVCGAAANGRQSFIVTSGNAGITTLGLSGLAGPGVEQRWIWDNHARVLREAGQADD</sequence>
<dbReference type="InterPro" id="IPR008311">
    <property type="entry name" value="UCP028101"/>
</dbReference>
<comment type="caution">
    <text evidence="1">The sequence shown here is derived from an EMBL/GenBank/DDBJ whole genome shotgun (WGS) entry which is preliminary data.</text>
</comment>
<keyword evidence="2" id="KW-1185">Reference proteome</keyword>
<reference evidence="2" key="1">
    <citation type="submission" date="2018-06" db="EMBL/GenBank/DDBJ databases">
        <title>Aestuariibacter litoralis strain KCTC 52945T.</title>
        <authorList>
            <person name="Li X."/>
            <person name="Salam N."/>
            <person name="Li J.-L."/>
            <person name="Chen Y.-M."/>
            <person name="Yang Z.-W."/>
            <person name="Zhang L.-Y."/>
            <person name="Han M.-X."/>
            <person name="Xiao M."/>
            <person name="Li W.-J."/>
        </authorList>
    </citation>
    <scope>NUCLEOTIDE SEQUENCE [LARGE SCALE GENOMIC DNA]</scope>
    <source>
        <strain evidence="2">KCTC 52945</strain>
    </source>
</reference>
<organism evidence="1 2">
    <name type="scientific">Aestuariivirga litoralis</name>
    <dbReference type="NCBI Taxonomy" id="2650924"/>
    <lineage>
        <taxon>Bacteria</taxon>
        <taxon>Pseudomonadati</taxon>
        <taxon>Pseudomonadota</taxon>
        <taxon>Alphaproteobacteria</taxon>
        <taxon>Hyphomicrobiales</taxon>
        <taxon>Aestuariivirgaceae</taxon>
        <taxon>Aestuariivirga</taxon>
    </lineage>
</organism>
<name>A0A2W2AS74_9HYPH</name>
<dbReference type="InterPro" id="IPR015943">
    <property type="entry name" value="WD40/YVTN_repeat-like_dom_sf"/>
</dbReference>
<evidence type="ECO:0000313" key="1">
    <source>
        <dbReference type="EMBL" id="PZF75340.1"/>
    </source>
</evidence>
<dbReference type="AlphaFoldDB" id="A0A2W2AS74"/>
<proteinExistence type="predicted"/>
<dbReference type="PIRSF" id="PIRSF028101">
    <property type="entry name" value="UCP028101"/>
    <property type="match status" value="1"/>
</dbReference>
<dbReference type="Gene3D" id="2.130.10.10">
    <property type="entry name" value="YVTN repeat-like/Quinoprotein amine dehydrogenase"/>
    <property type="match status" value="1"/>
</dbReference>
<accession>A0A2W2AS74</accession>
<gene>
    <name evidence="1" type="ORF">DK847_18590</name>
</gene>
<evidence type="ECO:0000313" key="2">
    <source>
        <dbReference type="Proteomes" id="UP000248795"/>
    </source>
</evidence>
<dbReference type="EMBL" id="QKVK01000011">
    <property type="protein sequence ID" value="PZF75340.1"/>
    <property type="molecule type" value="Genomic_DNA"/>
</dbReference>
<dbReference type="Proteomes" id="UP000248795">
    <property type="component" value="Unassembled WGS sequence"/>
</dbReference>
<dbReference type="RefSeq" id="WP_111200046.1">
    <property type="nucleotide sequence ID" value="NZ_QKVK01000011.1"/>
</dbReference>